<feature type="domain" description="(+)RNA virus helicase C-terminal" evidence="1">
    <location>
        <begin position="26"/>
        <end position="231"/>
    </location>
</feature>
<dbReference type="Proteomes" id="UP000681583">
    <property type="component" value="Segment"/>
</dbReference>
<accession>A0A4Y5R5B9</accession>
<dbReference type="Pfam" id="PF01443">
    <property type="entry name" value="Viral_helicase1"/>
    <property type="match status" value="1"/>
</dbReference>
<dbReference type="EMBL" id="MK572000">
    <property type="protein sequence ID" value="QCY52825.1"/>
    <property type="molecule type" value="Genomic_RNA"/>
</dbReference>
<dbReference type="GeneID" id="65103049"/>
<protein>
    <submittedName>
        <fullName evidence="2">Triple gene block protein 1</fullName>
    </submittedName>
</protein>
<evidence type="ECO:0000313" key="2">
    <source>
        <dbReference type="EMBL" id="QCY52825.1"/>
    </source>
</evidence>
<dbReference type="InterPro" id="IPR027417">
    <property type="entry name" value="P-loop_NTPase"/>
</dbReference>
<keyword evidence="3" id="KW-1185">Reference proteome</keyword>
<proteinExistence type="predicted"/>
<reference evidence="2" key="1">
    <citation type="journal article" date="2019" name="Arch. Virol.">
        <title>Full genome sequence of a novel potexvirus from Euonymus bungeanus Maxim based on RNA-Seq analysis.</title>
        <authorList>
            <person name="Yang C."/>
            <person name="Li L."/>
            <person name="Hou Q."/>
            <person name="Wang J."/>
            <person name="Yu M."/>
            <person name="Gang S."/>
            <person name="Zhang S."/>
            <person name="Cao M."/>
        </authorList>
    </citation>
    <scope>NUCLEOTIDE SEQUENCE</scope>
    <source>
        <strain evidence="2">EuYMaV-BLA</strain>
    </source>
</reference>
<dbReference type="GO" id="GO:0005524">
    <property type="term" value="F:ATP binding"/>
    <property type="evidence" value="ECO:0007669"/>
    <property type="project" value="InterPro"/>
</dbReference>
<dbReference type="InterPro" id="IPR027351">
    <property type="entry name" value="(+)RNA_virus_helicase_core_dom"/>
</dbReference>
<dbReference type="RefSeq" id="YP_010087745.1">
    <property type="nucleotide sequence ID" value="NC_055574.1"/>
</dbReference>
<dbReference type="KEGG" id="vg:65103049"/>
<organism evidence="2 3">
    <name type="scientific">Euonymus yellow mottle associated virus</name>
    <dbReference type="NCBI Taxonomy" id="2586645"/>
    <lineage>
        <taxon>Viruses</taxon>
        <taxon>Riboviria</taxon>
        <taxon>Orthornavirae</taxon>
        <taxon>Kitrinoviricota</taxon>
        <taxon>Alsuviricetes</taxon>
        <taxon>Tymovirales</taxon>
        <taxon>Alphaflexiviridae</taxon>
        <taxon>Potexvirus</taxon>
        <taxon>Potexvirus flavimaculae</taxon>
    </lineage>
</organism>
<name>A0A4Y5R5B9_9VIRU</name>
<dbReference type="SUPFAM" id="SSF52540">
    <property type="entry name" value="P-loop containing nucleoside triphosphate hydrolases"/>
    <property type="match status" value="1"/>
</dbReference>
<evidence type="ECO:0000259" key="1">
    <source>
        <dbReference type="Pfam" id="PF01443"/>
    </source>
</evidence>
<sequence>MDKFVSLLTEFEFQRTREPISSDRPLVIHGVAGCGKSTLVLKFLRLEPSASAFTSAKESARNLLGRQIEPITSLPAEIPNDRILLLDEYPKANLRDPWNLKSFQVLLCDPLQFQEQVLPAHYISNVSKRFGKNTCDLLKAKLDITCSSSRFDSVTEASCYEVDPEGHVIGLDTDICHLARQHSLSTDDPTNCLGQTYPTVTVLSCEASLKHVPQHLAYIALTRHRTKLIILSPNYEPLKSEHASDSST</sequence>
<evidence type="ECO:0000313" key="3">
    <source>
        <dbReference type="Proteomes" id="UP000681583"/>
    </source>
</evidence>